<organism evidence="1 2">
    <name type="scientific">Maribacter algarum</name>
    <name type="common">ex Zhang et al. 2020</name>
    <dbReference type="NCBI Taxonomy" id="2578118"/>
    <lineage>
        <taxon>Bacteria</taxon>
        <taxon>Pseudomonadati</taxon>
        <taxon>Bacteroidota</taxon>
        <taxon>Flavobacteriia</taxon>
        <taxon>Flavobacteriales</taxon>
        <taxon>Flavobacteriaceae</taxon>
        <taxon>Maribacter</taxon>
    </lineage>
</organism>
<proteinExistence type="predicted"/>
<sequence length="170" mass="18305">MKKFLFLVLIVGSVRCGMAQIDPELLVNISSATSAEMLNITTETEGSLVFNTDDKRIYEFDGINWLRLEVEGNALVENKTANYQITAIDAGKVFVFDSATDVSLTIPSGLSVGYNISVYQIGDGQVTIRGGSGVTIENRLSRFKTAGKNAGVGLICTASDTFHLTGDLKK</sequence>
<name>A0A5S3PNT2_9FLAO</name>
<keyword evidence="2" id="KW-1185">Reference proteome</keyword>
<gene>
    <name evidence="1" type="ORF">FEE95_16045</name>
</gene>
<evidence type="ECO:0000313" key="1">
    <source>
        <dbReference type="EMBL" id="TMM56138.1"/>
    </source>
</evidence>
<protein>
    <submittedName>
        <fullName evidence="1">Uncharacterized protein</fullName>
    </submittedName>
</protein>
<dbReference type="EMBL" id="VATY01000003">
    <property type="protein sequence ID" value="TMM56138.1"/>
    <property type="molecule type" value="Genomic_DNA"/>
</dbReference>
<comment type="caution">
    <text evidence="1">The sequence shown here is derived from an EMBL/GenBank/DDBJ whole genome shotgun (WGS) entry which is preliminary data.</text>
</comment>
<dbReference type="OrthoDB" id="1396884at2"/>
<dbReference type="AlphaFoldDB" id="A0A5S3PNT2"/>
<evidence type="ECO:0000313" key="2">
    <source>
        <dbReference type="Proteomes" id="UP000310314"/>
    </source>
</evidence>
<dbReference type="Proteomes" id="UP000310314">
    <property type="component" value="Unassembled WGS sequence"/>
</dbReference>
<dbReference type="RefSeq" id="WP_138659005.1">
    <property type="nucleotide sequence ID" value="NZ_VATY01000003.1"/>
</dbReference>
<accession>A0A5S3PNT2</accession>
<reference evidence="1 2" key="1">
    <citation type="submission" date="2019-05" db="EMBL/GenBank/DDBJ databases">
        <authorList>
            <person name="Zhang J.-Y."/>
            <person name="Feg X."/>
            <person name="Du Z.-J."/>
        </authorList>
    </citation>
    <scope>NUCLEOTIDE SEQUENCE [LARGE SCALE GENOMIC DNA]</scope>
    <source>
        <strain evidence="1 2">RZ26</strain>
    </source>
</reference>